<protein>
    <recommendedName>
        <fullName evidence="10">Sensitive to high expression protein 9, mitochondrial</fullName>
    </recommendedName>
</protein>
<evidence type="ECO:0000313" key="13">
    <source>
        <dbReference type="EMBL" id="KZT40651.1"/>
    </source>
</evidence>
<feature type="coiled-coil region" evidence="11">
    <location>
        <begin position="107"/>
        <end position="134"/>
    </location>
</feature>
<organism evidence="13 14">
    <name type="scientific">Sistotremastrum suecicum HHB10207 ss-3</name>
    <dbReference type="NCBI Taxonomy" id="1314776"/>
    <lineage>
        <taxon>Eukaryota</taxon>
        <taxon>Fungi</taxon>
        <taxon>Dikarya</taxon>
        <taxon>Basidiomycota</taxon>
        <taxon>Agaricomycotina</taxon>
        <taxon>Agaricomycetes</taxon>
        <taxon>Sistotremastrales</taxon>
        <taxon>Sistotremastraceae</taxon>
        <taxon>Sistotremastrum</taxon>
    </lineage>
</organism>
<accession>A0A166FHP4</accession>
<dbReference type="PANTHER" id="PTHR31961">
    <property type="entry name" value="SENSITIVE TO HIGH EXPRESSION PROTEIN 9, MITOCHONDRIAL"/>
    <property type="match status" value="1"/>
</dbReference>
<evidence type="ECO:0000256" key="4">
    <source>
        <dbReference type="ARBA" id="ARBA00022946"/>
    </source>
</evidence>
<dbReference type="Pfam" id="PF05546">
    <property type="entry name" value="She9_MDM33"/>
    <property type="match status" value="1"/>
</dbReference>
<reference evidence="13 14" key="1">
    <citation type="journal article" date="2016" name="Mol. Biol. Evol.">
        <title>Comparative Genomics of Early-Diverging Mushroom-Forming Fungi Provides Insights into the Origins of Lignocellulose Decay Capabilities.</title>
        <authorList>
            <person name="Nagy L.G."/>
            <person name="Riley R."/>
            <person name="Tritt A."/>
            <person name="Adam C."/>
            <person name="Daum C."/>
            <person name="Floudas D."/>
            <person name="Sun H."/>
            <person name="Yadav J.S."/>
            <person name="Pangilinan J."/>
            <person name="Larsson K.H."/>
            <person name="Matsuura K."/>
            <person name="Barry K."/>
            <person name="Labutti K."/>
            <person name="Kuo R."/>
            <person name="Ohm R.A."/>
            <person name="Bhattacharya S.S."/>
            <person name="Shirouzu T."/>
            <person name="Yoshinaga Y."/>
            <person name="Martin F.M."/>
            <person name="Grigoriev I.V."/>
            <person name="Hibbett D.S."/>
        </authorList>
    </citation>
    <scope>NUCLEOTIDE SEQUENCE [LARGE SCALE GENOMIC DNA]</scope>
    <source>
        <strain evidence="13 14">HHB10207 ss-3</strain>
    </source>
</reference>
<feature type="transmembrane region" description="Helical" evidence="10">
    <location>
        <begin position="344"/>
        <end position="366"/>
    </location>
</feature>
<dbReference type="PANTHER" id="PTHR31961:SF3">
    <property type="entry name" value="SENSITIVE TO HIGH EXPRESSION PROTEIN 9, MITOCHONDRIAL"/>
    <property type="match status" value="1"/>
</dbReference>
<keyword evidence="2 10" id="KW-0812">Transmembrane</keyword>
<evidence type="ECO:0000256" key="7">
    <source>
        <dbReference type="ARBA" id="ARBA00023128"/>
    </source>
</evidence>
<evidence type="ECO:0000256" key="3">
    <source>
        <dbReference type="ARBA" id="ARBA00022792"/>
    </source>
</evidence>
<evidence type="ECO:0000256" key="5">
    <source>
        <dbReference type="ARBA" id="ARBA00022989"/>
    </source>
</evidence>
<keyword evidence="5 10" id="KW-1133">Transmembrane helix</keyword>
<keyword evidence="4 10" id="KW-0809">Transit peptide</keyword>
<feature type="compositionally biased region" description="Low complexity" evidence="12">
    <location>
        <begin position="17"/>
        <end position="30"/>
    </location>
</feature>
<gene>
    <name evidence="13" type="ORF">SISSUDRAFT_983106</name>
</gene>
<dbReference type="GO" id="GO:0007007">
    <property type="term" value="P:inner mitochondrial membrane organization"/>
    <property type="evidence" value="ECO:0007669"/>
    <property type="project" value="TreeGrafter"/>
</dbReference>
<evidence type="ECO:0000256" key="9">
    <source>
        <dbReference type="ARBA" id="ARBA00024807"/>
    </source>
</evidence>
<evidence type="ECO:0000256" key="8">
    <source>
        <dbReference type="ARBA" id="ARBA00023136"/>
    </source>
</evidence>
<dbReference type="InterPro" id="IPR008839">
    <property type="entry name" value="MDM33_fungi"/>
</dbReference>
<evidence type="ECO:0000256" key="10">
    <source>
        <dbReference type="RuleBase" id="RU364128"/>
    </source>
</evidence>
<dbReference type="AlphaFoldDB" id="A0A166FHP4"/>
<evidence type="ECO:0000256" key="11">
    <source>
        <dbReference type="SAM" id="Coils"/>
    </source>
</evidence>
<feature type="transmembrane region" description="Helical" evidence="10">
    <location>
        <begin position="226"/>
        <end position="246"/>
    </location>
</feature>
<keyword evidence="3 10" id="KW-0999">Mitochondrion inner membrane</keyword>
<keyword evidence="6 11" id="KW-0175">Coiled coil</keyword>
<dbReference type="GO" id="GO:0005743">
    <property type="term" value="C:mitochondrial inner membrane"/>
    <property type="evidence" value="ECO:0007669"/>
    <property type="project" value="UniProtKB-SubCell"/>
</dbReference>
<evidence type="ECO:0000256" key="12">
    <source>
        <dbReference type="SAM" id="MobiDB-lite"/>
    </source>
</evidence>
<keyword evidence="8 10" id="KW-0472">Membrane</keyword>
<keyword evidence="7 10" id="KW-0496">Mitochondrion</keyword>
<dbReference type="OrthoDB" id="5595506at2759"/>
<comment type="similarity">
    <text evidence="1 10">Belongs to the SHE9 family.</text>
</comment>
<feature type="region of interest" description="Disordered" evidence="12">
    <location>
        <begin position="1"/>
        <end position="55"/>
    </location>
</feature>
<evidence type="ECO:0000256" key="6">
    <source>
        <dbReference type="ARBA" id="ARBA00023054"/>
    </source>
</evidence>
<evidence type="ECO:0000313" key="14">
    <source>
        <dbReference type="Proteomes" id="UP000076798"/>
    </source>
</evidence>
<evidence type="ECO:0000256" key="2">
    <source>
        <dbReference type="ARBA" id="ARBA00022692"/>
    </source>
</evidence>
<name>A0A166FHP4_9AGAM</name>
<proteinExistence type="inferred from homology"/>
<evidence type="ECO:0000256" key="1">
    <source>
        <dbReference type="ARBA" id="ARBA00007472"/>
    </source>
</evidence>
<comment type="function">
    <text evidence="9">Required for the maintenance of the structure of the mitochondrial inner membrane. Involved in mitochondrial morphology. Causes growth arrest when highly overexpressed.</text>
</comment>
<dbReference type="Proteomes" id="UP000076798">
    <property type="component" value="Unassembled WGS sequence"/>
</dbReference>
<sequence>MLRSRSIPTSFRHKQCSRASALRRSLSTSSEKSEETRPSSSSSPRNQIPDSPRPLAGIDRLQQRWASLYETGQHSLRVRFNGLATSAATNFALLGGKLNSVTGYEEIEALKARVAENEKNIEATRQQARDAKAAYELAVARRSDSQKEVNDLLQRKSTWQDGDVSRFTNLVREDHLREQEEVRAKAMVAASEEAVEQAFTQLMGSILNRYHEEQIWSDKIRSASTYGSLAALVMNLLVFILAIIVVEPWKRRRLAETFEKRIAAMSEETRELVASGMADLARHLETRDVVLGHLAEKADLIIEREKNGIVRVEGTTLVQTPEEPQPRVSSGWKNVWRENAEYQALALGVGGAAIGALATVALQFMVPR</sequence>
<comment type="subunit">
    <text evidence="10">Homooligomer.</text>
</comment>
<keyword evidence="14" id="KW-1185">Reference proteome</keyword>
<comment type="subcellular location">
    <subcellularLocation>
        <location evidence="10">Mitochondrion inner membrane</location>
        <topology evidence="10">Multi-pass membrane protein</topology>
    </subcellularLocation>
</comment>
<dbReference type="EMBL" id="KV428030">
    <property type="protein sequence ID" value="KZT40651.1"/>
    <property type="molecule type" value="Genomic_DNA"/>
</dbReference>